<dbReference type="InterPro" id="IPR013748">
    <property type="entry name" value="Rep_factorC_C"/>
</dbReference>
<dbReference type="GO" id="GO:0003677">
    <property type="term" value="F:DNA binding"/>
    <property type="evidence" value="ECO:0007669"/>
    <property type="project" value="InterPro"/>
</dbReference>
<evidence type="ECO:0000256" key="2">
    <source>
        <dbReference type="ARBA" id="ARBA00014164"/>
    </source>
</evidence>
<dbReference type="Proteomes" id="UP000006622">
    <property type="component" value="Chromosome"/>
</dbReference>
<name>F7XQB0_METZD</name>
<feature type="domain" description="AAA+ ATPase" evidence="7">
    <location>
        <begin position="38"/>
        <end position="190"/>
    </location>
</feature>
<dbReference type="OrthoDB" id="7928at2157"/>
<proteinExistence type="inferred from homology"/>
<dbReference type="GO" id="GO:0006281">
    <property type="term" value="P:DNA repair"/>
    <property type="evidence" value="ECO:0007669"/>
    <property type="project" value="TreeGrafter"/>
</dbReference>
<reference evidence="8 9" key="1">
    <citation type="submission" date="2010-07" db="EMBL/GenBank/DDBJ databases">
        <title>The complete genome of Methanosalsum zhilinae DSM 4017.</title>
        <authorList>
            <consortium name="US DOE Joint Genome Institute (JGI-PGF)"/>
            <person name="Lucas S."/>
            <person name="Copeland A."/>
            <person name="Lapidus A."/>
            <person name="Glavina del Rio T."/>
            <person name="Dalin E."/>
            <person name="Tice H."/>
            <person name="Bruce D."/>
            <person name="Goodwin L."/>
            <person name="Pitluck S."/>
            <person name="Kyrpides N."/>
            <person name="Mavromatis K."/>
            <person name="Ovchinnikova G."/>
            <person name="Daligault H."/>
            <person name="Detter J.C."/>
            <person name="Han C."/>
            <person name="Tapia R."/>
            <person name="Larimer F."/>
            <person name="Land M."/>
            <person name="Hauser L."/>
            <person name="Markowitz V."/>
            <person name="Cheng J.-F."/>
            <person name="Hugenholtz P."/>
            <person name="Woyke T."/>
            <person name="Wu D."/>
            <person name="Spring S."/>
            <person name="Schueler E."/>
            <person name="Brambilla E."/>
            <person name="Klenk H.-P."/>
            <person name="Eisen J.A."/>
        </authorList>
    </citation>
    <scope>NUCLEOTIDE SEQUENCE [LARGE SCALE GENOMIC DNA]</scope>
    <source>
        <strain evidence="9">DSM 4017 / NBRC 107636 / OCM 62 / WeN5</strain>
    </source>
</reference>
<dbReference type="SMART" id="SM00382">
    <property type="entry name" value="AAA"/>
    <property type="match status" value="1"/>
</dbReference>
<dbReference type="HOGENOM" id="CLU_042324_2_1_2"/>
<dbReference type="GO" id="GO:0016887">
    <property type="term" value="F:ATP hydrolysis activity"/>
    <property type="evidence" value="ECO:0007669"/>
    <property type="project" value="InterPro"/>
</dbReference>
<evidence type="ECO:0000256" key="5">
    <source>
        <dbReference type="ARBA" id="ARBA00022840"/>
    </source>
</evidence>
<dbReference type="KEGG" id="mzh:Mzhil_1737"/>
<dbReference type="PANTHER" id="PTHR11669">
    <property type="entry name" value="REPLICATION FACTOR C / DNA POLYMERASE III GAMMA-TAU SUBUNIT"/>
    <property type="match status" value="1"/>
</dbReference>
<keyword evidence="4" id="KW-0547">Nucleotide-binding</keyword>
<dbReference type="GeneID" id="10823378"/>
<dbReference type="PANTHER" id="PTHR11669:SF20">
    <property type="entry name" value="REPLICATION FACTOR C SUBUNIT 4"/>
    <property type="match status" value="1"/>
</dbReference>
<dbReference type="Pfam" id="PF08542">
    <property type="entry name" value="Rep_fac_C"/>
    <property type="match status" value="1"/>
</dbReference>
<dbReference type="InterPro" id="IPR008921">
    <property type="entry name" value="DNA_pol3_clamp-load_cplx_C"/>
</dbReference>
<evidence type="ECO:0000313" key="9">
    <source>
        <dbReference type="Proteomes" id="UP000006622"/>
    </source>
</evidence>
<dbReference type="InterPro" id="IPR027417">
    <property type="entry name" value="P-loop_NTPase"/>
</dbReference>
<accession>F7XQB0</accession>
<dbReference type="SUPFAM" id="SSF52540">
    <property type="entry name" value="P-loop containing nucleoside triphosphate hydrolases"/>
    <property type="match status" value="1"/>
</dbReference>
<organism evidence="8 9">
    <name type="scientific">Methanosalsum zhilinae (strain DSM 4017 / NBRC 107636 / OCM 62 / WeN5)</name>
    <name type="common">Methanohalophilus zhilinae</name>
    <dbReference type="NCBI Taxonomy" id="679901"/>
    <lineage>
        <taxon>Archaea</taxon>
        <taxon>Methanobacteriati</taxon>
        <taxon>Methanobacteriota</taxon>
        <taxon>Stenosarchaea group</taxon>
        <taxon>Methanomicrobia</taxon>
        <taxon>Methanosarcinales</taxon>
        <taxon>Methanosarcinaceae</taxon>
        <taxon>Methanosalsum</taxon>
    </lineage>
</organism>
<dbReference type="EMBL" id="CP002101">
    <property type="protein sequence ID" value="AEH61572.1"/>
    <property type="molecule type" value="Genomic_DNA"/>
</dbReference>
<keyword evidence="9" id="KW-1185">Reference proteome</keyword>
<comment type="similarity">
    <text evidence="1">Belongs to the activator 1 small subunits family. RfcS subfamily.</text>
</comment>
<dbReference type="InterPro" id="IPR003593">
    <property type="entry name" value="AAA+_ATPase"/>
</dbReference>
<evidence type="ECO:0000256" key="4">
    <source>
        <dbReference type="ARBA" id="ARBA00022741"/>
    </source>
</evidence>
<dbReference type="Gene3D" id="3.40.50.300">
    <property type="entry name" value="P-loop containing nucleotide triphosphate hydrolases"/>
    <property type="match status" value="1"/>
</dbReference>
<dbReference type="RefSeq" id="WP_013899008.1">
    <property type="nucleotide sequence ID" value="NC_015676.1"/>
</dbReference>
<dbReference type="SUPFAM" id="SSF48019">
    <property type="entry name" value="post-AAA+ oligomerization domain-like"/>
    <property type="match status" value="1"/>
</dbReference>
<protein>
    <recommendedName>
        <fullName evidence="2">Replication factor C small subunit</fullName>
    </recommendedName>
    <alternativeName>
        <fullName evidence="6">Clamp loader small subunit</fullName>
    </alternativeName>
</protein>
<dbReference type="InterPro" id="IPR003959">
    <property type="entry name" value="ATPase_AAA_core"/>
</dbReference>
<dbReference type="GO" id="GO:0005524">
    <property type="term" value="F:ATP binding"/>
    <property type="evidence" value="ECO:0007669"/>
    <property type="project" value="UniProtKB-KW"/>
</dbReference>
<evidence type="ECO:0000256" key="3">
    <source>
        <dbReference type="ARBA" id="ARBA00022705"/>
    </source>
</evidence>
<dbReference type="STRING" id="679901.Mzhil_1737"/>
<dbReference type="InterPro" id="IPR050238">
    <property type="entry name" value="DNA_Rep/Repair_Clamp_Loader"/>
</dbReference>
<evidence type="ECO:0000256" key="6">
    <source>
        <dbReference type="ARBA" id="ARBA00031749"/>
    </source>
</evidence>
<evidence type="ECO:0000256" key="1">
    <source>
        <dbReference type="ARBA" id="ARBA00009668"/>
    </source>
</evidence>
<dbReference type="GO" id="GO:0003689">
    <property type="term" value="F:DNA clamp loader activity"/>
    <property type="evidence" value="ECO:0007669"/>
    <property type="project" value="TreeGrafter"/>
</dbReference>
<dbReference type="NCBIfam" id="NF009067">
    <property type="entry name" value="PRK12402.1"/>
    <property type="match status" value="1"/>
</dbReference>
<keyword evidence="3" id="KW-0235">DNA replication</keyword>
<dbReference type="Gene3D" id="1.10.8.60">
    <property type="match status" value="1"/>
</dbReference>
<dbReference type="CDD" id="cd00009">
    <property type="entry name" value="AAA"/>
    <property type="match status" value="1"/>
</dbReference>
<dbReference type="AlphaFoldDB" id="F7XQB0"/>
<dbReference type="Pfam" id="PF00004">
    <property type="entry name" value="AAA"/>
    <property type="match status" value="1"/>
</dbReference>
<evidence type="ECO:0000313" key="8">
    <source>
        <dbReference type="EMBL" id="AEH61572.1"/>
    </source>
</evidence>
<dbReference type="GO" id="GO:0006261">
    <property type="term" value="P:DNA-templated DNA replication"/>
    <property type="evidence" value="ECO:0007669"/>
    <property type="project" value="TreeGrafter"/>
</dbReference>
<dbReference type="GO" id="GO:0005663">
    <property type="term" value="C:DNA replication factor C complex"/>
    <property type="evidence" value="ECO:0007669"/>
    <property type="project" value="TreeGrafter"/>
</dbReference>
<sequence length="343" mass="39065">METGNDIWTVKYRPRSLADIAGNEKTVDLLNQLVESNNLPHLVFHGSSGTGKSSAAFALAHDLYGTEYERNFTYFNASDFFDMGKRYIVRDKRFRRIIGTDDPKKVRVSVISIFKQVVNEYASMSPIDHDYKIIFIDNAESLDSNSQHALRRIMERYTSATRFILATTQPSKLISPLRSRGLQLYFSHVPEKKFIEHMENIALSENMKVMDSGLEALFYHSKGNIEKGIITLQLASTFTDGSDINQEHIYEAVLNQVHENIIPLFEAAISGNVQEARKIIDTLLIDSGMSGAEIIEHLYHTLIESNEQDRDIARMMTVIAITDYRMINAANDRIQLENMIANF</sequence>
<dbReference type="Gene3D" id="1.20.272.10">
    <property type="match status" value="1"/>
</dbReference>
<gene>
    <name evidence="8" type="ordered locus">Mzhil_1737</name>
</gene>
<evidence type="ECO:0000259" key="7">
    <source>
        <dbReference type="SMART" id="SM00382"/>
    </source>
</evidence>
<keyword evidence="5" id="KW-0067">ATP-binding</keyword>